<dbReference type="STRING" id="1003195.SCATT_16450"/>
<proteinExistence type="predicted"/>
<name>G8WNH1_STREN</name>
<gene>
    <name evidence="2" type="ordered locus">SCATT_16450</name>
</gene>
<dbReference type="PATRIC" id="fig|1003195.29.peg.1649"/>
<keyword evidence="1" id="KW-0472">Membrane</keyword>
<feature type="transmembrane region" description="Helical" evidence="1">
    <location>
        <begin position="27"/>
        <end position="48"/>
    </location>
</feature>
<protein>
    <submittedName>
        <fullName evidence="2">Uncharacterized protein</fullName>
    </submittedName>
</protein>
<sequence length="51" mass="5602">MLRQQCGNCPGHCHCDHSSPLQGVRTVIYAFCYGMLAMLLILVLISAYEGS</sequence>
<dbReference type="HOGENOM" id="CLU_3104200_0_0_11"/>
<dbReference type="AlphaFoldDB" id="G8WNH1"/>
<evidence type="ECO:0000256" key="1">
    <source>
        <dbReference type="SAM" id="Phobius"/>
    </source>
</evidence>
<dbReference type="Proteomes" id="UP000007842">
    <property type="component" value="Chromosome"/>
</dbReference>
<evidence type="ECO:0000313" key="2">
    <source>
        <dbReference type="EMBL" id="AEW94016.1"/>
    </source>
</evidence>
<keyword evidence="3" id="KW-1185">Reference proteome</keyword>
<accession>G8WNH1</accession>
<reference evidence="3" key="1">
    <citation type="submission" date="2011-12" db="EMBL/GenBank/DDBJ databases">
        <title>Complete genome sequence of Streptomyces cattleya strain DSM 46488.</title>
        <authorList>
            <person name="Ou H.-Y."/>
            <person name="Li P."/>
            <person name="Zhao C."/>
            <person name="O'Hagan D."/>
            <person name="Deng Z."/>
        </authorList>
    </citation>
    <scope>NUCLEOTIDE SEQUENCE [LARGE SCALE GENOMIC DNA]</scope>
    <source>
        <strain evidence="3">ATCC 35852 / DSM 46488 / JCM 4925 / NBRC 14057 / NRRL 8057</strain>
    </source>
</reference>
<evidence type="ECO:0000313" key="3">
    <source>
        <dbReference type="Proteomes" id="UP000007842"/>
    </source>
</evidence>
<dbReference type="EMBL" id="CP003219">
    <property type="protein sequence ID" value="AEW94016.1"/>
    <property type="molecule type" value="Genomic_DNA"/>
</dbReference>
<dbReference type="KEGG" id="scy:SCATT_16450"/>
<keyword evidence="1" id="KW-1133">Transmembrane helix</keyword>
<organism evidence="2 3">
    <name type="scientific">Streptantibioticus cattleyicolor (strain ATCC 35852 / DSM 46488 / JCM 4925 / NBRC 14057 / NRRL 8057)</name>
    <name type="common">Streptomyces cattleya</name>
    <dbReference type="NCBI Taxonomy" id="1003195"/>
    <lineage>
        <taxon>Bacteria</taxon>
        <taxon>Bacillati</taxon>
        <taxon>Actinomycetota</taxon>
        <taxon>Actinomycetes</taxon>
        <taxon>Kitasatosporales</taxon>
        <taxon>Streptomycetaceae</taxon>
        <taxon>Streptantibioticus</taxon>
    </lineage>
</organism>
<keyword evidence="1" id="KW-0812">Transmembrane</keyword>